<evidence type="ECO:0000256" key="1">
    <source>
        <dbReference type="SAM" id="MobiDB-lite"/>
    </source>
</evidence>
<gene>
    <name evidence="2" type="ORF">C0J50_12422</name>
</gene>
<name>A0AAD5A0P2_SILAS</name>
<keyword evidence="3" id="KW-1185">Reference proteome</keyword>
<proteinExistence type="predicted"/>
<comment type="caution">
    <text evidence="2">The sequence shown here is derived from an EMBL/GenBank/DDBJ whole genome shotgun (WGS) entry which is preliminary data.</text>
</comment>
<evidence type="ECO:0000313" key="3">
    <source>
        <dbReference type="Proteomes" id="UP001205998"/>
    </source>
</evidence>
<dbReference type="EMBL" id="MU591698">
    <property type="protein sequence ID" value="KAI5607613.1"/>
    <property type="molecule type" value="Genomic_DNA"/>
</dbReference>
<feature type="region of interest" description="Disordered" evidence="1">
    <location>
        <begin position="43"/>
        <end position="65"/>
    </location>
</feature>
<sequence>MPGSYWWLNSLHHDDHDARRLPASFIRVFKCILVDASATKACGPAGGRRDGQFPGREEERRTRAHSLKHTHTLSLSLSLSLSLFRNYTVLPGLGSSTINLQFHSSKEARTFQIFVVSSQKVFAQR</sequence>
<evidence type="ECO:0000313" key="2">
    <source>
        <dbReference type="EMBL" id="KAI5607613.1"/>
    </source>
</evidence>
<dbReference type="Proteomes" id="UP001205998">
    <property type="component" value="Unassembled WGS sequence"/>
</dbReference>
<reference evidence="2" key="1">
    <citation type="submission" date="2018-07" db="EMBL/GenBank/DDBJ databases">
        <title>Comparative genomics of catfishes provides insights into carnivory and benthic adaptation.</title>
        <authorList>
            <person name="Zhang Y."/>
            <person name="Wang D."/>
            <person name="Peng Z."/>
            <person name="Zheng S."/>
            <person name="Shao F."/>
            <person name="Tao W."/>
        </authorList>
    </citation>
    <scope>NUCLEOTIDE SEQUENCE</scope>
    <source>
        <strain evidence="2">Chongqing</strain>
    </source>
</reference>
<dbReference type="AlphaFoldDB" id="A0AAD5A0P2"/>
<protein>
    <submittedName>
        <fullName evidence="2">Uncharacterized protein</fullName>
    </submittedName>
</protein>
<accession>A0AAD5A0P2</accession>
<feature type="compositionally biased region" description="Basic and acidic residues" evidence="1">
    <location>
        <begin position="47"/>
        <end position="61"/>
    </location>
</feature>
<organism evidence="2 3">
    <name type="scientific">Silurus asotus</name>
    <name type="common">Amur catfish</name>
    <name type="synonym">Parasilurus asotus</name>
    <dbReference type="NCBI Taxonomy" id="30991"/>
    <lineage>
        <taxon>Eukaryota</taxon>
        <taxon>Metazoa</taxon>
        <taxon>Chordata</taxon>
        <taxon>Craniata</taxon>
        <taxon>Vertebrata</taxon>
        <taxon>Euteleostomi</taxon>
        <taxon>Actinopterygii</taxon>
        <taxon>Neopterygii</taxon>
        <taxon>Teleostei</taxon>
        <taxon>Ostariophysi</taxon>
        <taxon>Siluriformes</taxon>
        <taxon>Siluridae</taxon>
        <taxon>Silurus</taxon>
    </lineage>
</organism>